<proteinExistence type="predicted"/>
<dbReference type="RefSeq" id="WP_194538112.1">
    <property type="nucleotide sequence ID" value="NZ_JACEFB010000007.1"/>
</dbReference>
<dbReference type="Proteomes" id="UP000542342">
    <property type="component" value="Unassembled WGS sequence"/>
</dbReference>
<dbReference type="Pfam" id="PF09369">
    <property type="entry name" value="MZB"/>
    <property type="match status" value="1"/>
</dbReference>
<comment type="caution">
    <text evidence="2">The sequence shown here is derived from an EMBL/GenBank/DDBJ whole genome shotgun (WGS) entry which is preliminary data.</text>
</comment>
<evidence type="ECO:0000259" key="1">
    <source>
        <dbReference type="Pfam" id="PF09369"/>
    </source>
</evidence>
<organism evidence="2 3">
    <name type="scientific">Thermogemmata fonticola</name>
    <dbReference type="NCBI Taxonomy" id="2755323"/>
    <lineage>
        <taxon>Bacteria</taxon>
        <taxon>Pseudomonadati</taxon>
        <taxon>Planctomycetota</taxon>
        <taxon>Planctomycetia</taxon>
        <taxon>Gemmatales</taxon>
        <taxon>Gemmataceae</taxon>
        <taxon>Thermogemmata</taxon>
    </lineage>
</organism>
<dbReference type="Gene3D" id="3.40.960.10">
    <property type="entry name" value="VSR Endonuclease"/>
    <property type="match status" value="1"/>
</dbReference>
<name>A0A7V8VEV3_9BACT</name>
<feature type="domain" description="MrfA-like Zn-binding" evidence="1">
    <location>
        <begin position="184"/>
        <end position="271"/>
    </location>
</feature>
<sequence length="430" mass="49228">MIVYFDASALVKRYVEEEGSALVRDLLTSEPIAATSVISLLELPNVRLRRRERITCNEEERLREGYELQVTYRFAPPESGQRLREADVVAGGQPLLRLLYAPAATIAYINHGWKYECRPQGFLIDLDSGELLTDSAVETPRPASASEATPPESLRLWVWETQDLLLVRFLNPELRENDVVQTSLQYALQRGIEQTFQLEERELGVARLGEGPWKSLLFYEAAEGSLGVLRRLMDEPSALSEVAQSALAICHYNPDGTEQARACQQACYECLLSYTNQLEANLLNRQAIRDLLQQLTACQVQPRLSSHRSEERRSYEEHLAYLRARTQSALERNFLEFLEQHGYRLPADAQKSLAEPRCIADFFYQPNVLVFCDGPPHDTSHQRRIDEQQRRELVACGYRVVVIRWDQDFHQQVRAYPEIFGLSRTARPGS</sequence>
<gene>
    <name evidence="2" type="ORF">H0921_10890</name>
</gene>
<dbReference type="AlphaFoldDB" id="A0A7V8VEV3"/>
<protein>
    <submittedName>
        <fullName evidence="2">DUF1998 domain-containing protein</fullName>
    </submittedName>
</protein>
<reference evidence="2 3" key="1">
    <citation type="submission" date="2020-07" db="EMBL/GenBank/DDBJ databases">
        <title>Thermogemmata thermophila gen. nov., sp. nov., a novel moderate thermophilic planctomycete from a Kamchatka hot spring.</title>
        <authorList>
            <person name="Elcheninov A.G."/>
            <person name="Podosokorskaya O.A."/>
            <person name="Kovaleva O.L."/>
            <person name="Novikov A."/>
            <person name="Bonch-Osmolovskaya E.A."/>
            <person name="Toshchakov S.V."/>
            <person name="Kublanov I.V."/>
        </authorList>
    </citation>
    <scope>NUCLEOTIDE SEQUENCE [LARGE SCALE GENOMIC DNA]</scope>
    <source>
        <strain evidence="2 3">2918</strain>
    </source>
</reference>
<keyword evidence="3" id="KW-1185">Reference proteome</keyword>
<evidence type="ECO:0000313" key="2">
    <source>
        <dbReference type="EMBL" id="MBA2226667.1"/>
    </source>
</evidence>
<dbReference type="CDD" id="cd09874">
    <property type="entry name" value="PIN_MT3492-like"/>
    <property type="match status" value="1"/>
</dbReference>
<dbReference type="InterPro" id="IPR018973">
    <property type="entry name" value="MZB"/>
</dbReference>
<dbReference type="Gene3D" id="3.40.50.1010">
    <property type="entry name" value="5'-nuclease"/>
    <property type="match status" value="1"/>
</dbReference>
<dbReference type="EMBL" id="JACEFB010000007">
    <property type="protein sequence ID" value="MBA2226667.1"/>
    <property type="molecule type" value="Genomic_DNA"/>
</dbReference>
<evidence type="ECO:0000313" key="3">
    <source>
        <dbReference type="Proteomes" id="UP000542342"/>
    </source>
</evidence>
<accession>A0A7V8VEV3</accession>